<sequence>MRCRDPYGYELTCSPEAASAFNRGVQGLLRLHGGAEQGVATALALDPTFAVGHATLALLGHEMCVAVDVDSRMRDALTLAPRATERERSHVHAIASHLSGDSRPLIQHLETYPRDAVLLSTAVPTIAFAGVTEVPAQAWQIVERAIPAYGDDWWFTGLLAFIRQEQRRFDEAMDLSCRSLAEEPSAGHSAHARAHAHYETGDHDAGLAWMDDWVRGDGAGTDSLSHFAWHAALHELSLGDMDAVRRRYESQLRPDGALGCRALVDTGSLLFRWALTPDAHDVPPMAAVAAATPETTLRHPATPFLAMHSAVLHLAQDDAAALGDLEAWAARHDHPTHREVVAPLAGALRSMALGSCSAAADRLAALDTHLWRLGGSDAQREIIEEARISALLRSGRLDEARLVLDGRLDRRESPRDRRWRAAAARSESASTVS</sequence>
<evidence type="ECO:0000256" key="2">
    <source>
        <dbReference type="ARBA" id="ARBA00019992"/>
    </source>
</evidence>
<feature type="region of interest" description="Disordered" evidence="5">
    <location>
        <begin position="411"/>
        <end position="433"/>
    </location>
</feature>
<dbReference type="EMBL" id="BAABKM010000004">
    <property type="protein sequence ID" value="GAA4717279.1"/>
    <property type="molecule type" value="Genomic_DNA"/>
</dbReference>
<keyword evidence="4" id="KW-0802">TPR repeat</keyword>
<dbReference type="InterPro" id="IPR033891">
    <property type="entry name" value="TTC38"/>
</dbReference>
<keyword evidence="3" id="KW-0677">Repeat</keyword>
<dbReference type="PANTHER" id="PTHR16263">
    <property type="entry name" value="TETRATRICOPEPTIDE REPEAT PROTEIN 38"/>
    <property type="match status" value="1"/>
</dbReference>
<feature type="compositionally biased region" description="Low complexity" evidence="5">
    <location>
        <begin position="421"/>
        <end position="433"/>
    </location>
</feature>
<proteinExistence type="inferred from homology"/>
<dbReference type="Gene3D" id="1.25.40.10">
    <property type="entry name" value="Tetratricopeptide repeat domain"/>
    <property type="match status" value="1"/>
</dbReference>
<name>A0ABP8XY42_9ACTN</name>
<dbReference type="InterPro" id="IPR011990">
    <property type="entry name" value="TPR-like_helical_dom_sf"/>
</dbReference>
<keyword evidence="7" id="KW-1185">Reference proteome</keyword>
<dbReference type="RefSeq" id="WP_345523546.1">
    <property type="nucleotide sequence ID" value="NZ_BAABKM010000004.1"/>
</dbReference>
<evidence type="ECO:0000256" key="5">
    <source>
        <dbReference type="SAM" id="MobiDB-lite"/>
    </source>
</evidence>
<evidence type="ECO:0000313" key="7">
    <source>
        <dbReference type="Proteomes" id="UP001499974"/>
    </source>
</evidence>
<evidence type="ECO:0000313" key="6">
    <source>
        <dbReference type="EMBL" id="GAA4717279.1"/>
    </source>
</evidence>
<dbReference type="PANTHER" id="PTHR16263:SF4">
    <property type="entry name" value="TETRATRICOPEPTIDE REPEAT PROTEIN 38"/>
    <property type="match status" value="1"/>
</dbReference>
<dbReference type="Proteomes" id="UP001499974">
    <property type="component" value="Unassembled WGS sequence"/>
</dbReference>
<evidence type="ECO:0000256" key="4">
    <source>
        <dbReference type="ARBA" id="ARBA00022803"/>
    </source>
</evidence>
<organism evidence="6 7">
    <name type="scientific">Nocardioides conyzicola</name>
    <dbReference type="NCBI Taxonomy" id="1651781"/>
    <lineage>
        <taxon>Bacteria</taxon>
        <taxon>Bacillati</taxon>
        <taxon>Actinomycetota</taxon>
        <taxon>Actinomycetes</taxon>
        <taxon>Propionibacteriales</taxon>
        <taxon>Nocardioidaceae</taxon>
        <taxon>Nocardioides</taxon>
    </lineage>
</organism>
<dbReference type="SUPFAM" id="SSF48452">
    <property type="entry name" value="TPR-like"/>
    <property type="match status" value="1"/>
</dbReference>
<reference evidence="7" key="1">
    <citation type="journal article" date="2019" name="Int. J. Syst. Evol. Microbiol.">
        <title>The Global Catalogue of Microorganisms (GCM) 10K type strain sequencing project: providing services to taxonomists for standard genome sequencing and annotation.</title>
        <authorList>
            <consortium name="The Broad Institute Genomics Platform"/>
            <consortium name="The Broad Institute Genome Sequencing Center for Infectious Disease"/>
            <person name="Wu L."/>
            <person name="Ma J."/>
        </authorList>
    </citation>
    <scope>NUCLEOTIDE SEQUENCE [LARGE SCALE GENOMIC DNA]</scope>
    <source>
        <strain evidence="7">JCM 18531</strain>
    </source>
</reference>
<protein>
    <recommendedName>
        <fullName evidence="2">Tetratricopeptide repeat protein 38</fullName>
    </recommendedName>
</protein>
<gene>
    <name evidence="6" type="ORF">GCM10023349_41440</name>
</gene>
<accession>A0ABP8XY42</accession>
<comment type="similarity">
    <text evidence="1">Belongs to the TTC38 family.</text>
</comment>
<comment type="caution">
    <text evidence="6">The sequence shown here is derived from an EMBL/GenBank/DDBJ whole genome shotgun (WGS) entry which is preliminary data.</text>
</comment>
<evidence type="ECO:0000256" key="1">
    <source>
        <dbReference type="ARBA" id="ARBA00005857"/>
    </source>
</evidence>
<evidence type="ECO:0000256" key="3">
    <source>
        <dbReference type="ARBA" id="ARBA00022737"/>
    </source>
</evidence>